<protein>
    <submittedName>
        <fullName evidence="2">Uncharacterized protein</fullName>
    </submittedName>
</protein>
<feature type="transmembrane region" description="Helical" evidence="1">
    <location>
        <begin position="12"/>
        <end position="33"/>
    </location>
</feature>
<name>A0A817VU18_9BILA</name>
<evidence type="ECO:0000256" key="1">
    <source>
        <dbReference type="SAM" id="Phobius"/>
    </source>
</evidence>
<evidence type="ECO:0000313" key="2">
    <source>
        <dbReference type="EMBL" id="CAF3346002.1"/>
    </source>
</evidence>
<reference evidence="2" key="1">
    <citation type="submission" date="2021-02" db="EMBL/GenBank/DDBJ databases">
        <authorList>
            <person name="Nowell W R."/>
        </authorList>
    </citation>
    <scope>NUCLEOTIDE SEQUENCE</scope>
</reference>
<feature type="non-terminal residue" evidence="2">
    <location>
        <position position="1"/>
    </location>
</feature>
<keyword evidence="1" id="KW-0472">Membrane</keyword>
<proteinExistence type="predicted"/>
<keyword evidence="1" id="KW-0812">Transmembrane</keyword>
<sequence length="84" mass="9173">MTSPNSKSEKVLVGGFFICALATIMCSILSLTISCHIDKIITREIKNPSLDPLWTGIEKSSVPLSSYLTVVNNSYLCYADPMNS</sequence>
<gene>
    <name evidence="2" type="ORF">GRG538_LOCUS5070</name>
</gene>
<dbReference type="Proteomes" id="UP000663872">
    <property type="component" value="Unassembled WGS sequence"/>
</dbReference>
<dbReference type="PROSITE" id="PS51257">
    <property type="entry name" value="PROKAR_LIPOPROTEIN"/>
    <property type="match status" value="1"/>
</dbReference>
<dbReference type="AlphaFoldDB" id="A0A817VU18"/>
<comment type="caution">
    <text evidence="2">The sequence shown here is derived from an EMBL/GenBank/DDBJ whole genome shotgun (WGS) entry which is preliminary data.</text>
</comment>
<keyword evidence="1" id="KW-1133">Transmembrane helix</keyword>
<accession>A0A817VU18</accession>
<organism evidence="2 3">
    <name type="scientific">Rotaria socialis</name>
    <dbReference type="NCBI Taxonomy" id="392032"/>
    <lineage>
        <taxon>Eukaryota</taxon>
        <taxon>Metazoa</taxon>
        <taxon>Spiralia</taxon>
        <taxon>Gnathifera</taxon>
        <taxon>Rotifera</taxon>
        <taxon>Eurotatoria</taxon>
        <taxon>Bdelloidea</taxon>
        <taxon>Philodinida</taxon>
        <taxon>Philodinidae</taxon>
        <taxon>Rotaria</taxon>
    </lineage>
</organism>
<dbReference type="EMBL" id="CAJNYT010000372">
    <property type="protein sequence ID" value="CAF3346002.1"/>
    <property type="molecule type" value="Genomic_DNA"/>
</dbReference>
<evidence type="ECO:0000313" key="3">
    <source>
        <dbReference type="Proteomes" id="UP000663872"/>
    </source>
</evidence>